<dbReference type="EC" id="2.7.13.3" evidence="3"/>
<evidence type="ECO:0000313" key="4">
    <source>
        <dbReference type="Proteomes" id="UP001596036"/>
    </source>
</evidence>
<evidence type="ECO:0000256" key="1">
    <source>
        <dbReference type="SAM" id="Phobius"/>
    </source>
</evidence>
<evidence type="ECO:0000259" key="2">
    <source>
        <dbReference type="Pfam" id="PF06580"/>
    </source>
</evidence>
<keyword evidence="4" id="KW-1185">Reference proteome</keyword>
<sequence length="345" mass="38024">MTRADVRFALLNLIPASLYAGFVLVSFSMMGGPVSAARWLAGSLGAGLWLATGILRTIALRRNWFGLGAGALLLRLAAGVVIAAFVVQFGVRVVITLADMLGLYRLLPNDTYGIREAIVYAVQVSLILWLWVAAWAGWHLLRHRRHSEMARLRAESRHNALELDALRARLNPHFVFNALNNVRALINEEPARAREVVTRLSNILRHALEHSQRESASLGEELAVVDDYLAVEGVHYEERLRVHRDIARDALDAQLPPMLLQLLVENAIKHGIARTPGGGELGVAAWRHDGKLAIEVSNPGRLDQSGSGHGVGLAYLRTRLAREQGSRFELQQNGPRVLACLEIAQ</sequence>
<dbReference type="InterPro" id="IPR036890">
    <property type="entry name" value="HATPase_C_sf"/>
</dbReference>
<accession>A0ABW0SMF4</accession>
<reference evidence="4" key="1">
    <citation type="journal article" date="2019" name="Int. J. Syst. Evol. Microbiol.">
        <title>The Global Catalogue of Microorganisms (GCM) 10K type strain sequencing project: providing services to taxonomists for standard genome sequencing and annotation.</title>
        <authorList>
            <consortium name="The Broad Institute Genomics Platform"/>
            <consortium name="The Broad Institute Genome Sequencing Center for Infectious Disease"/>
            <person name="Wu L."/>
            <person name="Ma J."/>
        </authorList>
    </citation>
    <scope>NUCLEOTIDE SEQUENCE [LARGE SCALE GENOMIC DNA]</scope>
    <source>
        <strain evidence="4">KACC 11407</strain>
    </source>
</reference>
<keyword evidence="1" id="KW-0472">Membrane</keyword>
<dbReference type="RefSeq" id="WP_386754383.1">
    <property type="nucleotide sequence ID" value="NZ_JBHSNM010000002.1"/>
</dbReference>
<feature type="transmembrane region" description="Helical" evidence="1">
    <location>
        <begin position="9"/>
        <end position="30"/>
    </location>
</feature>
<dbReference type="SUPFAM" id="SSF55874">
    <property type="entry name" value="ATPase domain of HSP90 chaperone/DNA topoisomerase II/histidine kinase"/>
    <property type="match status" value="1"/>
</dbReference>
<dbReference type="GO" id="GO:0004673">
    <property type="term" value="F:protein histidine kinase activity"/>
    <property type="evidence" value="ECO:0007669"/>
    <property type="project" value="UniProtKB-EC"/>
</dbReference>
<dbReference type="InterPro" id="IPR010559">
    <property type="entry name" value="Sig_transdc_His_kin_internal"/>
</dbReference>
<name>A0ABW0SMF4_9GAMM</name>
<keyword evidence="3" id="KW-0418">Kinase</keyword>
<dbReference type="EMBL" id="JBHSNM010000002">
    <property type="protein sequence ID" value="MFC5570046.1"/>
    <property type="molecule type" value="Genomic_DNA"/>
</dbReference>
<comment type="caution">
    <text evidence="3">The sequence shown here is derived from an EMBL/GenBank/DDBJ whole genome shotgun (WGS) entry which is preliminary data.</text>
</comment>
<dbReference type="Pfam" id="PF06580">
    <property type="entry name" value="His_kinase"/>
    <property type="match status" value="1"/>
</dbReference>
<dbReference type="PANTHER" id="PTHR34220:SF7">
    <property type="entry name" value="SENSOR HISTIDINE KINASE YPDA"/>
    <property type="match status" value="1"/>
</dbReference>
<dbReference type="InterPro" id="IPR050640">
    <property type="entry name" value="Bact_2-comp_sensor_kinase"/>
</dbReference>
<dbReference type="PANTHER" id="PTHR34220">
    <property type="entry name" value="SENSOR HISTIDINE KINASE YPDA"/>
    <property type="match status" value="1"/>
</dbReference>
<dbReference type="Gene3D" id="3.30.565.10">
    <property type="entry name" value="Histidine kinase-like ATPase, C-terminal domain"/>
    <property type="match status" value="1"/>
</dbReference>
<evidence type="ECO:0000313" key="3">
    <source>
        <dbReference type="EMBL" id="MFC5570046.1"/>
    </source>
</evidence>
<keyword evidence="1" id="KW-0812">Transmembrane</keyword>
<feature type="transmembrane region" description="Helical" evidence="1">
    <location>
        <begin position="36"/>
        <end position="60"/>
    </location>
</feature>
<dbReference type="Proteomes" id="UP001596036">
    <property type="component" value="Unassembled WGS sequence"/>
</dbReference>
<gene>
    <name evidence="3" type="ORF">ACFPN1_08250</name>
</gene>
<feature type="transmembrane region" description="Helical" evidence="1">
    <location>
        <begin position="118"/>
        <end position="141"/>
    </location>
</feature>
<feature type="domain" description="Signal transduction histidine kinase internal region" evidence="2">
    <location>
        <begin position="162"/>
        <end position="240"/>
    </location>
</feature>
<organism evidence="3 4">
    <name type="scientific">Lysobacter yangpyeongensis</name>
    <dbReference type="NCBI Taxonomy" id="346182"/>
    <lineage>
        <taxon>Bacteria</taxon>
        <taxon>Pseudomonadati</taxon>
        <taxon>Pseudomonadota</taxon>
        <taxon>Gammaproteobacteria</taxon>
        <taxon>Lysobacterales</taxon>
        <taxon>Lysobacteraceae</taxon>
        <taxon>Lysobacter</taxon>
    </lineage>
</organism>
<keyword evidence="1" id="KW-1133">Transmembrane helix</keyword>
<keyword evidence="3" id="KW-0808">Transferase</keyword>
<proteinExistence type="predicted"/>
<feature type="transmembrane region" description="Helical" evidence="1">
    <location>
        <begin position="72"/>
        <end position="98"/>
    </location>
</feature>
<protein>
    <submittedName>
        <fullName evidence="3">Sensor histidine kinase</fullName>
        <ecNumber evidence="3">2.7.13.3</ecNumber>
    </submittedName>
</protein>